<dbReference type="Proteomes" id="UP001386955">
    <property type="component" value="Unassembled WGS sequence"/>
</dbReference>
<evidence type="ECO:0000313" key="2">
    <source>
        <dbReference type="EMBL" id="KAK7385497.1"/>
    </source>
</evidence>
<proteinExistence type="predicted"/>
<accession>A0AAN9X7B2</accession>
<dbReference type="AlphaFoldDB" id="A0AAN9X7B2"/>
<organism evidence="2 3">
    <name type="scientific">Psophocarpus tetragonolobus</name>
    <name type="common">Winged bean</name>
    <name type="synonym">Dolichos tetragonolobus</name>
    <dbReference type="NCBI Taxonomy" id="3891"/>
    <lineage>
        <taxon>Eukaryota</taxon>
        <taxon>Viridiplantae</taxon>
        <taxon>Streptophyta</taxon>
        <taxon>Embryophyta</taxon>
        <taxon>Tracheophyta</taxon>
        <taxon>Spermatophyta</taxon>
        <taxon>Magnoliopsida</taxon>
        <taxon>eudicotyledons</taxon>
        <taxon>Gunneridae</taxon>
        <taxon>Pentapetalae</taxon>
        <taxon>rosids</taxon>
        <taxon>fabids</taxon>
        <taxon>Fabales</taxon>
        <taxon>Fabaceae</taxon>
        <taxon>Papilionoideae</taxon>
        <taxon>50 kb inversion clade</taxon>
        <taxon>NPAAA clade</taxon>
        <taxon>indigoferoid/millettioid clade</taxon>
        <taxon>Phaseoleae</taxon>
        <taxon>Psophocarpus</taxon>
    </lineage>
</organism>
<comment type="caution">
    <text evidence="2">The sequence shown here is derived from an EMBL/GenBank/DDBJ whole genome shotgun (WGS) entry which is preliminary data.</text>
</comment>
<evidence type="ECO:0000313" key="3">
    <source>
        <dbReference type="Proteomes" id="UP001386955"/>
    </source>
</evidence>
<name>A0AAN9X7B2_PSOTE</name>
<reference evidence="2 3" key="1">
    <citation type="submission" date="2024-01" db="EMBL/GenBank/DDBJ databases">
        <title>The genomes of 5 underutilized Papilionoideae crops provide insights into root nodulation and disease resistanc.</title>
        <authorList>
            <person name="Jiang F."/>
        </authorList>
    </citation>
    <scope>NUCLEOTIDE SEQUENCE [LARGE SCALE GENOMIC DNA]</scope>
    <source>
        <strain evidence="2">DUOXIRENSHENG_FW03</strain>
        <tissue evidence="2">Leaves</tissue>
    </source>
</reference>
<evidence type="ECO:0000256" key="1">
    <source>
        <dbReference type="SAM" id="MobiDB-lite"/>
    </source>
</evidence>
<feature type="region of interest" description="Disordered" evidence="1">
    <location>
        <begin position="29"/>
        <end position="74"/>
    </location>
</feature>
<protein>
    <submittedName>
        <fullName evidence="2">Uncharacterized protein</fullName>
    </submittedName>
</protein>
<keyword evidence="3" id="KW-1185">Reference proteome</keyword>
<sequence>MDVGSLRGSWSIAVIVRMGLRRCTRTQSNRQNISINAPERLIHRATDRDPKPSIKKPRNGHDETKPLWIHNPTLPAPNKYPILSSTLAHQNP</sequence>
<feature type="compositionally biased region" description="Basic and acidic residues" evidence="1">
    <location>
        <begin position="40"/>
        <end position="52"/>
    </location>
</feature>
<dbReference type="EMBL" id="JAYMYS010000008">
    <property type="protein sequence ID" value="KAK7385497.1"/>
    <property type="molecule type" value="Genomic_DNA"/>
</dbReference>
<gene>
    <name evidence="2" type="ORF">VNO78_31219</name>
</gene>